<gene>
    <name evidence="7" type="ORF">JQS30_09095</name>
</gene>
<evidence type="ECO:0000256" key="4">
    <source>
        <dbReference type="ARBA" id="ARBA00023235"/>
    </source>
</evidence>
<evidence type="ECO:0000256" key="5">
    <source>
        <dbReference type="ARBA" id="ARBA00041564"/>
    </source>
</evidence>
<dbReference type="SUPFAM" id="SSF56322">
    <property type="entry name" value="ADC synthase"/>
    <property type="match status" value="1"/>
</dbReference>
<organism evidence="7 8">
    <name type="scientific">Natronoglycomyces albus</name>
    <dbReference type="NCBI Taxonomy" id="2811108"/>
    <lineage>
        <taxon>Bacteria</taxon>
        <taxon>Bacillati</taxon>
        <taxon>Actinomycetota</taxon>
        <taxon>Actinomycetes</taxon>
        <taxon>Glycomycetales</taxon>
        <taxon>Glycomycetaceae</taxon>
        <taxon>Natronoglycomyces</taxon>
    </lineage>
</organism>
<protein>
    <recommendedName>
        <fullName evidence="3">isochorismate synthase</fullName>
        <ecNumber evidence="3">5.4.4.2</ecNumber>
    </recommendedName>
    <alternativeName>
        <fullName evidence="5">Isochorismate mutase</fullName>
    </alternativeName>
</protein>
<dbReference type="InterPro" id="IPR004561">
    <property type="entry name" value="IsoChor_synthase"/>
</dbReference>
<proteinExistence type="inferred from homology"/>
<dbReference type="Pfam" id="PF00425">
    <property type="entry name" value="Chorismate_bind"/>
    <property type="match status" value="1"/>
</dbReference>
<dbReference type="NCBIfam" id="TIGR00543">
    <property type="entry name" value="isochor_syn"/>
    <property type="match status" value="1"/>
</dbReference>
<sequence>MHPVDGYAIGQSFFFGTKDASLVATGHSVTLPGRSGDAGMRAHAVLKSLGPNEILVGAVPFSDTAQAHLVVPESYQWASALEGQPLAVTGPQSGVGECVPSPQEYEKSVAAALGSIHARQLDKVVLTRSVEVPLQRPLDVPQTLRILRHQQSDGYVFACELPERRTLLGASPELLISRKGDTVRALPLAGSRPRSGDPHVDTTRGLDLMESDKDRREHAFVVDTIATALAPYCRELSVPTAPSVVAASRMLHLGTVITGRLLPDAPPALALAHALHPTPAVCGTPTATARAVIDDLEGYDRGFYTGMVGWSDARGNGQWAVTIRCAEATATTVRLYAGAGVVEGSTPESELAETDAKLATMQGVLSHYTGKVDNGRSIHTVAG</sequence>
<comment type="catalytic activity">
    <reaction evidence="1">
        <text>chorismate = isochorismate</text>
        <dbReference type="Rhea" id="RHEA:18985"/>
        <dbReference type="ChEBI" id="CHEBI:29748"/>
        <dbReference type="ChEBI" id="CHEBI:29780"/>
        <dbReference type="EC" id="5.4.4.2"/>
    </reaction>
</comment>
<dbReference type="PANTHER" id="PTHR42839">
    <property type="entry name" value="ISOCHORISMATE SYNTHASE ENTC"/>
    <property type="match status" value="1"/>
</dbReference>
<dbReference type="KEGG" id="nav:JQS30_09095"/>
<evidence type="ECO:0000256" key="3">
    <source>
        <dbReference type="ARBA" id="ARBA00012824"/>
    </source>
</evidence>
<dbReference type="GO" id="GO:0009697">
    <property type="term" value="P:salicylic acid biosynthetic process"/>
    <property type="evidence" value="ECO:0007669"/>
    <property type="project" value="TreeGrafter"/>
</dbReference>
<evidence type="ECO:0000313" key="8">
    <source>
        <dbReference type="Proteomes" id="UP000662939"/>
    </source>
</evidence>
<dbReference type="EC" id="5.4.4.2" evidence="3"/>
<reference evidence="7" key="1">
    <citation type="submission" date="2021-02" db="EMBL/GenBank/DDBJ databases">
        <title>Natronoglycomyces albus gen. nov., sp. nov, a haloalkaliphilic actinobacterium from a soda solonchak soil.</title>
        <authorList>
            <person name="Sorokin D.Y."/>
            <person name="Khijniak T.V."/>
            <person name="Zakharycheva A.P."/>
            <person name="Boueva O.V."/>
            <person name="Ariskina E.V."/>
            <person name="Hahnke R.L."/>
            <person name="Bunk B."/>
            <person name="Sproer C."/>
            <person name="Schumann P."/>
            <person name="Evtushenko L.I."/>
            <person name="Kublanov I.V."/>
        </authorList>
    </citation>
    <scope>NUCLEOTIDE SEQUENCE</scope>
    <source>
        <strain evidence="7">DSM 106290</strain>
    </source>
</reference>
<evidence type="ECO:0000313" key="7">
    <source>
        <dbReference type="EMBL" id="QSB03980.1"/>
    </source>
</evidence>
<dbReference type="InterPro" id="IPR005801">
    <property type="entry name" value="ADC_synthase"/>
</dbReference>
<name>A0A895XNV7_9ACTN</name>
<dbReference type="EMBL" id="CP070496">
    <property type="protein sequence ID" value="QSB03980.1"/>
    <property type="molecule type" value="Genomic_DNA"/>
</dbReference>
<dbReference type="Proteomes" id="UP000662939">
    <property type="component" value="Chromosome"/>
</dbReference>
<keyword evidence="4 7" id="KW-0413">Isomerase</keyword>
<comment type="similarity">
    <text evidence="2">Belongs to the isochorismate synthase family.</text>
</comment>
<keyword evidence="8" id="KW-1185">Reference proteome</keyword>
<evidence type="ECO:0000259" key="6">
    <source>
        <dbReference type="Pfam" id="PF00425"/>
    </source>
</evidence>
<accession>A0A895XNV7</accession>
<feature type="domain" description="Chorismate-utilising enzyme C-terminal" evidence="6">
    <location>
        <begin position="102"/>
        <end position="357"/>
    </location>
</feature>
<dbReference type="Gene3D" id="3.60.120.10">
    <property type="entry name" value="Anthranilate synthase"/>
    <property type="match status" value="1"/>
</dbReference>
<evidence type="ECO:0000256" key="1">
    <source>
        <dbReference type="ARBA" id="ARBA00000799"/>
    </source>
</evidence>
<dbReference type="AlphaFoldDB" id="A0A895XNV7"/>
<dbReference type="PANTHER" id="PTHR42839:SF2">
    <property type="entry name" value="ISOCHORISMATE SYNTHASE ENTC"/>
    <property type="match status" value="1"/>
</dbReference>
<dbReference type="InterPro" id="IPR015890">
    <property type="entry name" value="Chorismate_C"/>
</dbReference>
<dbReference type="RefSeq" id="WP_213169978.1">
    <property type="nucleotide sequence ID" value="NZ_CP070496.1"/>
</dbReference>
<dbReference type="GO" id="GO:0008909">
    <property type="term" value="F:isochorismate synthase activity"/>
    <property type="evidence" value="ECO:0007669"/>
    <property type="project" value="UniProtKB-EC"/>
</dbReference>
<evidence type="ECO:0000256" key="2">
    <source>
        <dbReference type="ARBA" id="ARBA00005297"/>
    </source>
</evidence>